<accession>A0A427YX76</accession>
<reference evidence="9 10" key="1">
    <citation type="submission" date="2018-11" db="EMBL/GenBank/DDBJ databases">
        <title>Genome sequence of Saitozyma podzolica DSM 27192.</title>
        <authorList>
            <person name="Aliyu H."/>
            <person name="Gorte O."/>
            <person name="Ochsenreither K."/>
        </authorList>
    </citation>
    <scope>NUCLEOTIDE SEQUENCE [LARGE SCALE GENOMIC DNA]</scope>
    <source>
        <strain evidence="9 10">DSM 27192</strain>
    </source>
</reference>
<dbReference type="EC" id="1.1.1.179" evidence="3"/>
<dbReference type="InterPro" id="IPR050984">
    <property type="entry name" value="Gfo/Idh/MocA_domain"/>
</dbReference>
<dbReference type="AlphaFoldDB" id="A0A427YX76"/>
<comment type="similarity">
    <text evidence="1">Belongs to the Gfo/Idh/MocA family.</text>
</comment>
<dbReference type="PANTHER" id="PTHR22604">
    <property type="entry name" value="OXIDOREDUCTASES"/>
    <property type="match status" value="1"/>
</dbReference>
<evidence type="ECO:0000313" key="10">
    <source>
        <dbReference type="Proteomes" id="UP000279259"/>
    </source>
</evidence>
<dbReference type="OrthoDB" id="2129491at2759"/>
<dbReference type="InterPro" id="IPR000683">
    <property type="entry name" value="Gfo/Idh/MocA-like_OxRdtase_N"/>
</dbReference>
<evidence type="ECO:0000256" key="5">
    <source>
        <dbReference type="ARBA" id="ARBA00049233"/>
    </source>
</evidence>
<sequence length="376" mass="41472">MAPFVASWGIIGCGWISSMFVSDLVLDRPEVTDVSHAVVAVGSRDKAKAAKFIEEHCPKGACAQVKGIHKAPPQAYGSYDEVFGHPDVNIIYIGTLHPTHYSDAKAALEAGKNVLVEKPACLNAAEWKSLSKIAKEKGLFLMEGLWTRFQPMTQTLIKKLHDEKVIGDIKAVKTDFSMPFYDSLPASHRTLSREAAGGPLMDLGPYILLPALLALYYNPANGKAKPENVRASMIKSRHDVDLTTTITLDFPRLGAQGVCTTSHAYSSPKDERGLIIGTRGEIAIHDGLSRITKVTIKQYDGEFSFRDMKWKEETIEQPFPGMGLHFEADAVARDIRDGRTENELVSHEETLLVMELLDETRKQGGYAFPEGMEQVV</sequence>
<dbReference type="Pfam" id="PF22725">
    <property type="entry name" value="GFO_IDH_MocA_C3"/>
    <property type="match status" value="1"/>
</dbReference>
<evidence type="ECO:0000256" key="6">
    <source>
        <dbReference type="SAM" id="SignalP"/>
    </source>
</evidence>
<proteinExistence type="inferred from homology"/>
<dbReference type="InterPro" id="IPR036291">
    <property type="entry name" value="NAD(P)-bd_dom_sf"/>
</dbReference>
<comment type="catalytic activity">
    <reaction evidence="5">
        <text>D-xylose + NADP(+) = D-xylono-1,5-lactone + NADPH + H(+)</text>
        <dbReference type="Rhea" id="RHEA:22000"/>
        <dbReference type="ChEBI" id="CHEBI:15378"/>
        <dbReference type="ChEBI" id="CHEBI:15867"/>
        <dbReference type="ChEBI" id="CHEBI:53455"/>
        <dbReference type="ChEBI" id="CHEBI:57783"/>
        <dbReference type="ChEBI" id="CHEBI:58349"/>
        <dbReference type="EC" id="1.1.1.179"/>
    </reaction>
</comment>
<feature type="signal peptide" evidence="6">
    <location>
        <begin position="1"/>
        <end position="18"/>
    </location>
</feature>
<feature type="domain" description="Gfo/Idh/MocA-like oxidoreductase N-terminal" evidence="7">
    <location>
        <begin position="8"/>
        <end position="144"/>
    </location>
</feature>
<organism evidence="9 10">
    <name type="scientific">Saitozyma podzolica</name>
    <dbReference type="NCBI Taxonomy" id="1890683"/>
    <lineage>
        <taxon>Eukaryota</taxon>
        <taxon>Fungi</taxon>
        <taxon>Dikarya</taxon>
        <taxon>Basidiomycota</taxon>
        <taxon>Agaricomycotina</taxon>
        <taxon>Tremellomycetes</taxon>
        <taxon>Tremellales</taxon>
        <taxon>Trimorphomycetaceae</taxon>
        <taxon>Saitozyma</taxon>
    </lineage>
</organism>
<protein>
    <recommendedName>
        <fullName evidence="3">D-xylose 1-dehydrogenase (NADP(+), D-xylono-1,5-lactone-forming)</fullName>
        <ecNumber evidence="3">1.1.1.179</ecNumber>
    </recommendedName>
    <alternativeName>
        <fullName evidence="4">D-xylose-NADP dehydrogenase</fullName>
    </alternativeName>
</protein>
<evidence type="ECO:0000259" key="8">
    <source>
        <dbReference type="Pfam" id="PF22725"/>
    </source>
</evidence>
<feature type="chain" id="PRO_5019320545" description="D-xylose 1-dehydrogenase (NADP(+), D-xylono-1,5-lactone-forming)" evidence="6">
    <location>
        <begin position="19"/>
        <end position="376"/>
    </location>
</feature>
<dbReference type="GO" id="GO:0000166">
    <property type="term" value="F:nucleotide binding"/>
    <property type="evidence" value="ECO:0007669"/>
    <property type="project" value="InterPro"/>
</dbReference>
<evidence type="ECO:0000256" key="2">
    <source>
        <dbReference type="ARBA" id="ARBA00023002"/>
    </source>
</evidence>
<dbReference type="EMBL" id="RSCD01000001">
    <property type="protein sequence ID" value="RSH95688.1"/>
    <property type="molecule type" value="Genomic_DNA"/>
</dbReference>
<evidence type="ECO:0000313" key="9">
    <source>
        <dbReference type="EMBL" id="RSH95688.1"/>
    </source>
</evidence>
<dbReference type="Gene3D" id="3.40.50.720">
    <property type="entry name" value="NAD(P)-binding Rossmann-like Domain"/>
    <property type="match status" value="1"/>
</dbReference>
<keyword evidence="2" id="KW-0560">Oxidoreductase</keyword>
<dbReference type="Pfam" id="PF01408">
    <property type="entry name" value="GFO_IDH_MocA"/>
    <property type="match status" value="1"/>
</dbReference>
<dbReference type="STRING" id="1890683.A0A427YX76"/>
<keyword evidence="10" id="KW-1185">Reference proteome</keyword>
<evidence type="ECO:0000256" key="4">
    <source>
        <dbReference type="ARBA" id="ARBA00042988"/>
    </source>
</evidence>
<dbReference type="InterPro" id="IPR055170">
    <property type="entry name" value="GFO_IDH_MocA-like_dom"/>
</dbReference>
<dbReference type="Proteomes" id="UP000279259">
    <property type="component" value="Unassembled WGS sequence"/>
</dbReference>
<comment type="caution">
    <text evidence="9">The sequence shown here is derived from an EMBL/GenBank/DDBJ whole genome shotgun (WGS) entry which is preliminary data.</text>
</comment>
<evidence type="ECO:0000259" key="7">
    <source>
        <dbReference type="Pfam" id="PF01408"/>
    </source>
</evidence>
<evidence type="ECO:0000256" key="1">
    <source>
        <dbReference type="ARBA" id="ARBA00010928"/>
    </source>
</evidence>
<dbReference type="PANTHER" id="PTHR22604:SF105">
    <property type="entry name" value="TRANS-1,2-DIHYDROBENZENE-1,2-DIOL DEHYDROGENASE"/>
    <property type="match status" value="1"/>
</dbReference>
<dbReference type="SUPFAM" id="SSF51735">
    <property type="entry name" value="NAD(P)-binding Rossmann-fold domains"/>
    <property type="match status" value="1"/>
</dbReference>
<dbReference type="Gene3D" id="3.30.360.10">
    <property type="entry name" value="Dihydrodipicolinate Reductase, domain 2"/>
    <property type="match status" value="1"/>
</dbReference>
<keyword evidence="6" id="KW-0732">Signal</keyword>
<dbReference type="GO" id="GO:0047837">
    <property type="term" value="F:D-xylose 1-dehydrogenase (NADP+) activity"/>
    <property type="evidence" value="ECO:0007669"/>
    <property type="project" value="UniProtKB-EC"/>
</dbReference>
<dbReference type="SUPFAM" id="SSF55347">
    <property type="entry name" value="Glyceraldehyde-3-phosphate dehydrogenase-like, C-terminal domain"/>
    <property type="match status" value="1"/>
</dbReference>
<evidence type="ECO:0000256" key="3">
    <source>
        <dbReference type="ARBA" id="ARBA00038984"/>
    </source>
</evidence>
<feature type="domain" description="GFO/IDH/MocA-like oxidoreductase" evidence="8">
    <location>
        <begin position="157"/>
        <end position="282"/>
    </location>
</feature>
<gene>
    <name evidence="9" type="ORF">EHS25_000780</name>
</gene>
<name>A0A427YX76_9TREE</name>